<sequence>MEITEAIKSSRGELWSIAENGLHKSFNKAHKDAEIHSKYKRPQEPDYIATLVGGIASIAREWNKALSRFGITTSFAAVYCHQRPIVQIKNPPIDISNKNPEIGDLLIVHIHHPRKGRTKRRSLLLQAKVDRRKNGAVRVPRTDNHQLYLYEKWPSFKFSKPRLTSNSFQINTTSPHEGARYLLIENTAYPRYTPLMYSTSTPDVFLNKEYHLLDEIMGLLTLKRGKSFYGRKSAKKRNDWSRLIWELLENSFDKPYKRSNIGIEDLPRLDGANLSGLSGVCLNFIDKKSKESGVINKIIADKKELNLVEELLTNGDFPNANGREGISTIIIETHEKTLN</sequence>
<accession>A0A845FD58</accession>
<proteinExistence type="predicted"/>
<dbReference type="GeneID" id="78007882"/>
<name>A0A845FD58_9BACI</name>
<reference evidence="1 2" key="1">
    <citation type="submission" date="2019-11" db="EMBL/GenBank/DDBJ databases">
        <title>Genome sequences of 17 halophilic strains isolated from different environments.</title>
        <authorList>
            <person name="Furrow R.E."/>
        </authorList>
    </citation>
    <scope>NUCLEOTIDE SEQUENCE [LARGE SCALE GENOMIC DNA]</scope>
    <source>
        <strain evidence="1 2">SL-4</strain>
    </source>
</reference>
<protein>
    <submittedName>
        <fullName evidence="1">Uncharacterized protein</fullName>
    </submittedName>
</protein>
<dbReference type="RefSeq" id="WP_160914641.1">
    <property type="nucleotide sequence ID" value="NZ_WMFA01000004.1"/>
</dbReference>
<gene>
    <name evidence="1" type="ORF">GLW00_12800</name>
</gene>
<dbReference type="AlphaFoldDB" id="A0A845FD58"/>
<organism evidence="1 2">
    <name type="scientific">Halobacillus litoralis</name>
    <dbReference type="NCBI Taxonomy" id="45668"/>
    <lineage>
        <taxon>Bacteria</taxon>
        <taxon>Bacillati</taxon>
        <taxon>Bacillota</taxon>
        <taxon>Bacilli</taxon>
        <taxon>Bacillales</taxon>
        <taxon>Bacillaceae</taxon>
        <taxon>Halobacillus</taxon>
    </lineage>
</organism>
<dbReference type="Proteomes" id="UP000450457">
    <property type="component" value="Unassembled WGS sequence"/>
</dbReference>
<dbReference type="EMBL" id="WMFA01000004">
    <property type="protein sequence ID" value="MYL71738.1"/>
    <property type="molecule type" value="Genomic_DNA"/>
</dbReference>
<dbReference type="OrthoDB" id="3035408at2"/>
<evidence type="ECO:0000313" key="1">
    <source>
        <dbReference type="EMBL" id="MYL71738.1"/>
    </source>
</evidence>
<comment type="caution">
    <text evidence="1">The sequence shown here is derived from an EMBL/GenBank/DDBJ whole genome shotgun (WGS) entry which is preliminary data.</text>
</comment>
<evidence type="ECO:0000313" key="2">
    <source>
        <dbReference type="Proteomes" id="UP000450457"/>
    </source>
</evidence>